<keyword evidence="3" id="KW-0808">Transferase</keyword>
<keyword evidence="6" id="KW-0067">ATP-binding</keyword>
<dbReference type="RefSeq" id="WP_225250923.1">
    <property type="nucleotide sequence ID" value="NZ_JAIWIU010000091.1"/>
</dbReference>
<evidence type="ECO:0000256" key="7">
    <source>
        <dbReference type="ARBA" id="ARBA00023137"/>
    </source>
</evidence>
<evidence type="ECO:0000256" key="9">
    <source>
        <dbReference type="SAM" id="MobiDB-lite"/>
    </source>
</evidence>
<evidence type="ECO:0000313" key="12">
    <source>
        <dbReference type="Proteomes" id="UP001199044"/>
    </source>
</evidence>
<feature type="region of interest" description="Disordered" evidence="9">
    <location>
        <begin position="1"/>
        <end position="47"/>
    </location>
</feature>
<proteinExistence type="inferred from homology"/>
<keyword evidence="5" id="KW-0418">Kinase</keyword>
<comment type="catalytic activity">
    <reaction evidence="8">
        <text>L-tyrosyl-[protein] + ATP = O-phospho-L-tyrosyl-[protein] + ADP + H(+)</text>
        <dbReference type="Rhea" id="RHEA:10596"/>
        <dbReference type="Rhea" id="RHEA-COMP:10136"/>
        <dbReference type="Rhea" id="RHEA-COMP:20101"/>
        <dbReference type="ChEBI" id="CHEBI:15378"/>
        <dbReference type="ChEBI" id="CHEBI:30616"/>
        <dbReference type="ChEBI" id="CHEBI:46858"/>
        <dbReference type="ChEBI" id="CHEBI:61978"/>
        <dbReference type="ChEBI" id="CHEBI:456216"/>
        <dbReference type="EC" id="2.7.10.2"/>
    </reaction>
</comment>
<dbReference type="SUPFAM" id="SSF52540">
    <property type="entry name" value="P-loop containing nucleoside triphosphate hydrolases"/>
    <property type="match status" value="1"/>
</dbReference>
<feature type="domain" description="AAA" evidence="10">
    <location>
        <begin position="123"/>
        <end position="259"/>
    </location>
</feature>
<evidence type="ECO:0000256" key="5">
    <source>
        <dbReference type="ARBA" id="ARBA00022777"/>
    </source>
</evidence>
<name>A0ABS7YN59_9VIBR</name>
<keyword evidence="7" id="KW-0829">Tyrosine-protein kinase</keyword>
<keyword evidence="4" id="KW-0547">Nucleotide-binding</keyword>
<comment type="similarity">
    <text evidence="1">Belongs to the CpsD/CapB family.</text>
</comment>
<dbReference type="EC" id="2.7.10.2" evidence="2"/>
<dbReference type="Pfam" id="PF13614">
    <property type="entry name" value="AAA_31"/>
    <property type="match status" value="1"/>
</dbReference>
<evidence type="ECO:0000256" key="8">
    <source>
        <dbReference type="ARBA" id="ARBA00051245"/>
    </source>
</evidence>
<gene>
    <name evidence="11" type="ORF">LDJ79_13395</name>
</gene>
<dbReference type="InterPro" id="IPR025669">
    <property type="entry name" value="AAA_dom"/>
</dbReference>
<dbReference type="CDD" id="cd05387">
    <property type="entry name" value="BY-kinase"/>
    <property type="match status" value="1"/>
</dbReference>
<evidence type="ECO:0000256" key="6">
    <source>
        <dbReference type="ARBA" id="ARBA00022840"/>
    </source>
</evidence>
<dbReference type="EMBL" id="JAIWIU010000091">
    <property type="protein sequence ID" value="MCA2017115.1"/>
    <property type="molecule type" value="Genomic_DNA"/>
</dbReference>
<keyword evidence="12" id="KW-1185">Reference proteome</keyword>
<evidence type="ECO:0000256" key="2">
    <source>
        <dbReference type="ARBA" id="ARBA00011903"/>
    </source>
</evidence>
<comment type="caution">
    <text evidence="11">The sequence shown here is derived from an EMBL/GenBank/DDBJ whole genome shotgun (WGS) entry which is preliminary data.</text>
</comment>
<evidence type="ECO:0000313" key="11">
    <source>
        <dbReference type="EMBL" id="MCA2017115.1"/>
    </source>
</evidence>
<sequence>MSTIEKAMGELRHTSPKSNAAEALKSSADVLSGAESQPAVTKIEGKKEPFKDSSRIIPINNSLLESLGMINNGSNESERQIKDEFRLIKHKLLKKAFTPEEGHKPSANKRNLIMVSSPNMNEGKTFVSINLALSIASEQDKTVLLIDADVLSPSIGDTLGFDNDMPGLTDYLLGNVGDLSDIIYPTTVPDFRVMPAGSSNNMSYELLSSGKMAALMEEIASRYSDRIILLDCPPLLGVVETVTLSNLVGQAIVVVEQNKTKLGDIKQAVALLNSEIDTGFVINKAVQTAGHGYGYGYGYGYGSKDNKK</sequence>
<dbReference type="Proteomes" id="UP001199044">
    <property type="component" value="Unassembled WGS sequence"/>
</dbReference>
<evidence type="ECO:0000259" key="10">
    <source>
        <dbReference type="Pfam" id="PF13614"/>
    </source>
</evidence>
<dbReference type="InterPro" id="IPR050445">
    <property type="entry name" value="Bact_polysacc_biosynth/exp"/>
</dbReference>
<organism evidence="11 12">
    <name type="scientific">Vibrio tritonius</name>
    <dbReference type="NCBI Taxonomy" id="1435069"/>
    <lineage>
        <taxon>Bacteria</taxon>
        <taxon>Pseudomonadati</taxon>
        <taxon>Pseudomonadota</taxon>
        <taxon>Gammaproteobacteria</taxon>
        <taxon>Vibrionales</taxon>
        <taxon>Vibrionaceae</taxon>
        <taxon>Vibrio</taxon>
    </lineage>
</organism>
<protein>
    <recommendedName>
        <fullName evidence="2">non-specific protein-tyrosine kinase</fullName>
        <ecNumber evidence="2">2.7.10.2</ecNumber>
    </recommendedName>
</protein>
<dbReference type="InterPro" id="IPR005702">
    <property type="entry name" value="Wzc-like_C"/>
</dbReference>
<evidence type="ECO:0000256" key="1">
    <source>
        <dbReference type="ARBA" id="ARBA00007316"/>
    </source>
</evidence>
<evidence type="ECO:0000256" key="4">
    <source>
        <dbReference type="ARBA" id="ARBA00022741"/>
    </source>
</evidence>
<dbReference type="PANTHER" id="PTHR32309:SF13">
    <property type="entry name" value="FERRIC ENTEROBACTIN TRANSPORT PROTEIN FEPE"/>
    <property type="match status" value="1"/>
</dbReference>
<dbReference type="InterPro" id="IPR027417">
    <property type="entry name" value="P-loop_NTPase"/>
</dbReference>
<evidence type="ECO:0000256" key="3">
    <source>
        <dbReference type="ARBA" id="ARBA00022679"/>
    </source>
</evidence>
<reference evidence="12" key="1">
    <citation type="submission" date="2023-07" db="EMBL/GenBank/DDBJ databases">
        <title>Molecular identification of indigenous halophilic bacteria isolated from red sea cost, biodegradation of synthetic dyes and assessment of degraded metabolite toxicity.</title>
        <authorList>
            <person name="Chaieb K."/>
            <person name="Altayb H.N."/>
        </authorList>
    </citation>
    <scope>NUCLEOTIDE SEQUENCE [LARGE SCALE GENOMIC DNA]</scope>
    <source>
        <strain evidence="12">K20</strain>
    </source>
</reference>
<dbReference type="PANTHER" id="PTHR32309">
    <property type="entry name" value="TYROSINE-PROTEIN KINASE"/>
    <property type="match status" value="1"/>
</dbReference>
<dbReference type="Gene3D" id="3.40.50.300">
    <property type="entry name" value="P-loop containing nucleotide triphosphate hydrolases"/>
    <property type="match status" value="1"/>
</dbReference>
<accession>A0ABS7YN59</accession>